<keyword evidence="1" id="KW-0732">Signal</keyword>
<dbReference type="AlphaFoldDB" id="A0A506PEI0"/>
<gene>
    <name evidence="2" type="ORF">FJ651_13350</name>
</gene>
<feature type="signal peptide" evidence="1">
    <location>
        <begin position="1"/>
        <end position="25"/>
    </location>
</feature>
<protein>
    <submittedName>
        <fullName evidence="2">Porin family protein</fullName>
    </submittedName>
</protein>
<feature type="chain" id="PRO_5021221774" evidence="1">
    <location>
        <begin position="26"/>
        <end position="209"/>
    </location>
</feature>
<dbReference type="RefSeq" id="WP_140991044.1">
    <property type="nucleotide sequence ID" value="NZ_VHIQ01000007.1"/>
</dbReference>
<evidence type="ECO:0000313" key="3">
    <source>
        <dbReference type="Proteomes" id="UP000317332"/>
    </source>
</evidence>
<sequence>MKASNKLILLLLIAVCNLHSSNAQRDTQRWTGQIAVGINNPIDDGTNDGYFTKYANIPTINIGVQHMFKPDWGARLDLGFNRASNADGSLEFKLNYTRVNTQIVYNATNVLGFLPERLEVVAHAGPGLSFTSPLAPYNNNTYTYLNLLAGGEIHYRLSRGVTIFTDLSYALSLAGNDKYDVNVDGFSFNGDLLYLTFGVTFALSGCQYC</sequence>
<organism evidence="2 3">
    <name type="scientific">Paucihalobacter ruber</name>
    <dbReference type="NCBI Taxonomy" id="2567861"/>
    <lineage>
        <taxon>Bacteria</taxon>
        <taxon>Pseudomonadati</taxon>
        <taxon>Bacteroidota</taxon>
        <taxon>Flavobacteriia</taxon>
        <taxon>Flavobacteriales</taxon>
        <taxon>Flavobacteriaceae</taxon>
        <taxon>Paucihalobacter</taxon>
    </lineage>
</organism>
<dbReference type="EMBL" id="VHIQ01000007">
    <property type="protein sequence ID" value="TPV31805.1"/>
    <property type="molecule type" value="Genomic_DNA"/>
</dbReference>
<proteinExistence type="predicted"/>
<comment type="caution">
    <text evidence="2">The sequence shown here is derived from an EMBL/GenBank/DDBJ whole genome shotgun (WGS) entry which is preliminary data.</text>
</comment>
<evidence type="ECO:0000313" key="2">
    <source>
        <dbReference type="EMBL" id="TPV31805.1"/>
    </source>
</evidence>
<name>A0A506PEI0_9FLAO</name>
<dbReference type="OrthoDB" id="1522982at2"/>
<evidence type="ECO:0000256" key="1">
    <source>
        <dbReference type="SAM" id="SignalP"/>
    </source>
</evidence>
<dbReference type="Proteomes" id="UP000317332">
    <property type="component" value="Unassembled WGS sequence"/>
</dbReference>
<reference evidence="2 3" key="1">
    <citation type="submission" date="2019-06" db="EMBL/GenBank/DDBJ databases">
        <title>Flavobacteriaceae Paucihalobacterium erythroidium CWB-1, complete genome.</title>
        <authorList>
            <person name="Wu S."/>
        </authorList>
    </citation>
    <scope>NUCLEOTIDE SEQUENCE [LARGE SCALE GENOMIC DNA]</scope>
    <source>
        <strain evidence="2 3">CWB-1</strain>
    </source>
</reference>
<keyword evidence="3" id="KW-1185">Reference proteome</keyword>
<accession>A0A506PEI0</accession>